<dbReference type="EMBL" id="QLTQ01000007">
    <property type="protein sequence ID" value="RAS46049.1"/>
    <property type="molecule type" value="Genomic_DNA"/>
</dbReference>
<organism evidence="2 4">
    <name type="scientific">Prevotella pallens</name>
    <dbReference type="NCBI Taxonomy" id="60133"/>
    <lineage>
        <taxon>Bacteria</taxon>
        <taxon>Pseudomonadati</taxon>
        <taxon>Bacteroidota</taxon>
        <taxon>Bacteroidia</taxon>
        <taxon>Bacteroidales</taxon>
        <taxon>Prevotellaceae</taxon>
        <taxon>Prevotella</taxon>
    </lineage>
</organism>
<dbReference type="Proteomes" id="UP000249852">
    <property type="component" value="Unassembled WGS sequence"/>
</dbReference>
<dbReference type="InterPro" id="IPR035958">
    <property type="entry name" value="SecB-like_sf"/>
</dbReference>
<keyword evidence="3" id="KW-1185">Reference proteome</keyword>
<dbReference type="SUPFAM" id="SSF54611">
    <property type="entry name" value="SecB-like"/>
    <property type="match status" value="1"/>
</dbReference>
<dbReference type="RefSeq" id="WP_006043947.1">
    <property type="nucleotide sequence ID" value="NZ_CALBEW010000046.1"/>
</dbReference>
<reference evidence="2 4" key="2">
    <citation type="submission" date="2018-06" db="EMBL/GenBank/DDBJ databases">
        <authorList>
            <consortium name="Pathogen Informatics"/>
            <person name="Doyle S."/>
        </authorList>
    </citation>
    <scope>NUCLEOTIDE SEQUENCE [LARGE SCALE GENOMIC DNA]</scope>
    <source>
        <strain evidence="2 4">NCTC13043</strain>
    </source>
</reference>
<dbReference type="AlphaFoldDB" id="A0A379EY21"/>
<evidence type="ECO:0000313" key="4">
    <source>
        <dbReference type="Proteomes" id="UP000254235"/>
    </source>
</evidence>
<name>A0A379EY21_9BACT</name>
<dbReference type="GeneID" id="78569871"/>
<proteinExistence type="predicted"/>
<accession>A0A379EY21</accession>
<evidence type="ECO:0000313" key="1">
    <source>
        <dbReference type="EMBL" id="RAS46049.1"/>
    </source>
</evidence>
<dbReference type="Gene3D" id="3.10.420.10">
    <property type="entry name" value="SecB-like"/>
    <property type="match status" value="1"/>
</dbReference>
<sequence length="137" mass="15479">MNNEVAFKLDGYKFTKAILNFDIPQKAELDINFKPSGKFYEKDGCYKLFFDTAVIYKETDTVVISISCIASFSFNGKIRFNDIPEFFYPNSLAIIFPYIRAFVSTLSLQANTSPIVLPTVNLMGLTDILCKNTSVVK</sequence>
<dbReference type="Proteomes" id="UP000254235">
    <property type="component" value="Unassembled WGS sequence"/>
</dbReference>
<reference evidence="1 3" key="1">
    <citation type="submission" date="2018-06" db="EMBL/GenBank/DDBJ databases">
        <title>Genomic Encyclopedia of Archaeal and Bacterial Type Strains, Phase II (KMG-II): from individual species to whole genera.</title>
        <authorList>
            <person name="Goeker M."/>
        </authorList>
    </citation>
    <scope>NUCLEOTIDE SEQUENCE [LARGE SCALE GENOMIC DNA]</scope>
    <source>
        <strain evidence="1 3">DSM 18710</strain>
    </source>
</reference>
<evidence type="ECO:0000313" key="3">
    <source>
        <dbReference type="Proteomes" id="UP000249852"/>
    </source>
</evidence>
<dbReference type="EMBL" id="UGTP01000001">
    <property type="protein sequence ID" value="SUC11280.1"/>
    <property type="molecule type" value="Genomic_DNA"/>
</dbReference>
<dbReference type="OrthoDB" id="983047at2"/>
<gene>
    <name evidence="1" type="ORF">BC673_10715</name>
    <name evidence="2" type="ORF">NCTC13043_00123</name>
</gene>
<protein>
    <submittedName>
        <fullName evidence="1">Preprotein translocase subunit SecB</fullName>
    </submittedName>
</protein>
<evidence type="ECO:0000313" key="2">
    <source>
        <dbReference type="EMBL" id="SUC11280.1"/>
    </source>
</evidence>